<dbReference type="Gene3D" id="2.115.10.20">
    <property type="entry name" value="Glycosyl hydrolase domain, family 43"/>
    <property type="match status" value="1"/>
</dbReference>
<feature type="chain" id="PRO_5041717841" evidence="4">
    <location>
        <begin position="20"/>
        <end position="129"/>
    </location>
</feature>
<evidence type="ECO:0000313" key="5">
    <source>
        <dbReference type="EMBL" id="MQN11828.1"/>
    </source>
</evidence>
<evidence type="ECO:0000256" key="2">
    <source>
        <dbReference type="ARBA" id="ARBA00022801"/>
    </source>
</evidence>
<sequence length="129" mass="14278">MKKLAILSLSMMLAAGAQAQNAQFDYFKYAGNDARFNVPIDKTHQYYNPVLAGFYPDPSLCRVGDTYYLVNSSFTFFPGVPLSTSKDLVNWTPAGHVLTRQSQVPLKGQQVSAGIFAPAISYNKKNKTF</sequence>
<evidence type="ECO:0000313" key="6">
    <source>
        <dbReference type="Proteomes" id="UP000442105"/>
    </source>
</evidence>
<comment type="caution">
    <text evidence="5">The sequence shown here is derived from an EMBL/GenBank/DDBJ whole genome shotgun (WGS) entry which is preliminary data.</text>
</comment>
<dbReference type="InterPro" id="IPR006710">
    <property type="entry name" value="Glyco_hydro_43"/>
</dbReference>
<keyword evidence="3" id="KW-0326">Glycosidase</keyword>
<dbReference type="Pfam" id="PF04616">
    <property type="entry name" value="Glyco_hydro_43"/>
    <property type="match status" value="1"/>
</dbReference>
<keyword evidence="2 5" id="KW-0378">Hydrolase</keyword>
<reference evidence="6" key="1">
    <citation type="submission" date="2019-09" db="EMBL/GenBank/DDBJ databases">
        <title>Distinct polysaccharide growth profiles of human intestinal Prevotella copri isolates.</title>
        <authorList>
            <person name="Fehlner-Peach H."/>
            <person name="Magnabosco C."/>
            <person name="Raghavan V."/>
            <person name="Scher J.U."/>
            <person name="Tett A."/>
            <person name="Cox L.M."/>
            <person name="Gottsegen C."/>
            <person name="Watters A."/>
            <person name="Wiltshire- Gordon J.D."/>
            <person name="Segata N."/>
            <person name="Bonneau R."/>
            <person name="Littman D.R."/>
        </authorList>
    </citation>
    <scope>NUCLEOTIDE SEQUENCE [LARGE SCALE GENOMIC DNA]</scope>
    <source>
        <strain evidence="6">iAQ1179</strain>
    </source>
</reference>
<dbReference type="GO" id="GO:0005975">
    <property type="term" value="P:carbohydrate metabolic process"/>
    <property type="evidence" value="ECO:0007669"/>
    <property type="project" value="InterPro"/>
</dbReference>
<dbReference type="GO" id="GO:0004553">
    <property type="term" value="F:hydrolase activity, hydrolyzing O-glycosyl compounds"/>
    <property type="evidence" value="ECO:0007669"/>
    <property type="project" value="InterPro"/>
</dbReference>
<dbReference type="PANTHER" id="PTHR42812:SF12">
    <property type="entry name" value="BETA-XYLOSIDASE-RELATED"/>
    <property type="match status" value="1"/>
</dbReference>
<dbReference type="PANTHER" id="PTHR42812">
    <property type="entry name" value="BETA-XYLOSIDASE"/>
    <property type="match status" value="1"/>
</dbReference>
<organism evidence="5 6">
    <name type="scientific">Segatella copri</name>
    <dbReference type="NCBI Taxonomy" id="165179"/>
    <lineage>
        <taxon>Bacteria</taxon>
        <taxon>Pseudomonadati</taxon>
        <taxon>Bacteroidota</taxon>
        <taxon>Bacteroidia</taxon>
        <taxon>Bacteroidales</taxon>
        <taxon>Prevotellaceae</taxon>
        <taxon>Segatella</taxon>
    </lineage>
</organism>
<dbReference type="InterPro" id="IPR023296">
    <property type="entry name" value="Glyco_hydro_beta-prop_sf"/>
</dbReference>
<dbReference type="AlphaFoldDB" id="A0AA90UDS4"/>
<dbReference type="InterPro" id="IPR051795">
    <property type="entry name" value="Glycosyl_Hydrlase_43"/>
</dbReference>
<dbReference type="Proteomes" id="UP000442105">
    <property type="component" value="Unassembled WGS sequence"/>
</dbReference>
<evidence type="ECO:0000256" key="4">
    <source>
        <dbReference type="SAM" id="SignalP"/>
    </source>
</evidence>
<proteinExistence type="inferred from homology"/>
<accession>A0AA90UDS4</accession>
<evidence type="ECO:0000256" key="3">
    <source>
        <dbReference type="ARBA" id="ARBA00023295"/>
    </source>
</evidence>
<comment type="similarity">
    <text evidence="1">Belongs to the glycosyl hydrolase 43 family.</text>
</comment>
<feature type="non-terminal residue" evidence="5">
    <location>
        <position position="129"/>
    </location>
</feature>
<name>A0AA90UDS4_9BACT</name>
<dbReference type="SUPFAM" id="SSF75005">
    <property type="entry name" value="Arabinanase/levansucrase/invertase"/>
    <property type="match status" value="1"/>
</dbReference>
<gene>
    <name evidence="5" type="ORF">F7D95_03100</name>
</gene>
<evidence type="ECO:0000256" key="1">
    <source>
        <dbReference type="ARBA" id="ARBA00009865"/>
    </source>
</evidence>
<keyword evidence="4" id="KW-0732">Signal</keyword>
<feature type="signal peptide" evidence="4">
    <location>
        <begin position="1"/>
        <end position="19"/>
    </location>
</feature>
<protein>
    <submittedName>
        <fullName evidence="5">Glycoside hydrolase family 43 protein</fullName>
    </submittedName>
</protein>
<dbReference type="EMBL" id="VZCW01000063">
    <property type="protein sequence ID" value="MQN11828.1"/>
    <property type="molecule type" value="Genomic_DNA"/>
</dbReference>
<dbReference type="RefSeq" id="WP_153127915.1">
    <property type="nucleotide sequence ID" value="NZ_VZCW01000063.1"/>
</dbReference>